<organism evidence="1 2">
    <name type="scientific">Cryptolaemus montrouzieri</name>
    <dbReference type="NCBI Taxonomy" id="559131"/>
    <lineage>
        <taxon>Eukaryota</taxon>
        <taxon>Metazoa</taxon>
        <taxon>Ecdysozoa</taxon>
        <taxon>Arthropoda</taxon>
        <taxon>Hexapoda</taxon>
        <taxon>Insecta</taxon>
        <taxon>Pterygota</taxon>
        <taxon>Neoptera</taxon>
        <taxon>Endopterygota</taxon>
        <taxon>Coleoptera</taxon>
        <taxon>Polyphaga</taxon>
        <taxon>Cucujiformia</taxon>
        <taxon>Coccinelloidea</taxon>
        <taxon>Coccinellidae</taxon>
        <taxon>Scymninae</taxon>
        <taxon>Scymnini</taxon>
        <taxon>Cryptolaemus</taxon>
    </lineage>
</organism>
<gene>
    <name evidence="1" type="ORF">HHI36_024013</name>
</gene>
<evidence type="ECO:0000313" key="1">
    <source>
        <dbReference type="EMBL" id="KAL3270391.1"/>
    </source>
</evidence>
<sequence length="53" mass="5897">MLPRKPRCLNPKDGDLPLCRTEPLRPFLKCGVDLGGPIVIKRNPGRTTITLKT</sequence>
<comment type="caution">
    <text evidence="1">The sequence shown here is derived from an EMBL/GenBank/DDBJ whole genome shotgun (WGS) entry which is preliminary data.</text>
</comment>
<reference evidence="1 2" key="1">
    <citation type="journal article" date="2021" name="BMC Biol.">
        <title>Horizontally acquired antibacterial genes associated with adaptive radiation of ladybird beetles.</title>
        <authorList>
            <person name="Li H.S."/>
            <person name="Tang X.F."/>
            <person name="Huang Y.H."/>
            <person name="Xu Z.Y."/>
            <person name="Chen M.L."/>
            <person name="Du X.Y."/>
            <person name="Qiu B.Y."/>
            <person name="Chen P.T."/>
            <person name="Zhang W."/>
            <person name="Slipinski A."/>
            <person name="Escalona H.E."/>
            <person name="Waterhouse R.M."/>
            <person name="Zwick A."/>
            <person name="Pang H."/>
        </authorList>
    </citation>
    <scope>NUCLEOTIDE SEQUENCE [LARGE SCALE GENOMIC DNA]</scope>
    <source>
        <strain evidence="1">SYSU2018</strain>
    </source>
</reference>
<accession>A0ABD2MVG5</accession>
<proteinExistence type="predicted"/>
<dbReference type="AlphaFoldDB" id="A0ABD2MVG5"/>
<name>A0ABD2MVG5_9CUCU</name>
<dbReference type="Proteomes" id="UP001516400">
    <property type="component" value="Unassembled WGS sequence"/>
</dbReference>
<keyword evidence="2" id="KW-1185">Reference proteome</keyword>
<dbReference type="EMBL" id="JABFTP020000025">
    <property type="protein sequence ID" value="KAL3270391.1"/>
    <property type="molecule type" value="Genomic_DNA"/>
</dbReference>
<protein>
    <submittedName>
        <fullName evidence="1">Uncharacterized protein</fullName>
    </submittedName>
</protein>
<evidence type="ECO:0000313" key="2">
    <source>
        <dbReference type="Proteomes" id="UP001516400"/>
    </source>
</evidence>
<feature type="non-terminal residue" evidence="1">
    <location>
        <position position="53"/>
    </location>
</feature>